<evidence type="ECO:0000256" key="1">
    <source>
        <dbReference type="SAM" id="MobiDB-lite"/>
    </source>
</evidence>
<evidence type="ECO:0000313" key="2">
    <source>
        <dbReference type="EMBL" id="CAA9211624.1"/>
    </source>
</evidence>
<feature type="region of interest" description="Disordered" evidence="1">
    <location>
        <begin position="29"/>
        <end position="70"/>
    </location>
</feature>
<sequence>AGHRALGPGDDDTMASALRRRAALFAAPALAAALPPPQGPRLRGDGPARRRHADAERLRPPLLPRQHAGV</sequence>
<organism evidence="2">
    <name type="scientific">uncultured Acetobacteraceae bacterium</name>
    <dbReference type="NCBI Taxonomy" id="169975"/>
    <lineage>
        <taxon>Bacteria</taxon>
        <taxon>Pseudomonadati</taxon>
        <taxon>Pseudomonadota</taxon>
        <taxon>Alphaproteobacteria</taxon>
        <taxon>Acetobacterales</taxon>
        <taxon>Acetobacteraceae</taxon>
        <taxon>environmental samples</taxon>
    </lineage>
</organism>
<feature type="non-terminal residue" evidence="2">
    <location>
        <position position="70"/>
    </location>
</feature>
<protein>
    <submittedName>
        <fullName evidence="2">Uncharacterized protein</fullName>
    </submittedName>
</protein>
<name>A0A6J4H381_9PROT</name>
<dbReference type="EMBL" id="CADCTG010000015">
    <property type="protein sequence ID" value="CAA9211624.1"/>
    <property type="molecule type" value="Genomic_DNA"/>
</dbReference>
<reference evidence="2" key="1">
    <citation type="submission" date="2020-02" db="EMBL/GenBank/DDBJ databases">
        <authorList>
            <person name="Meier V. D."/>
        </authorList>
    </citation>
    <scope>NUCLEOTIDE SEQUENCE</scope>
    <source>
        <strain evidence="2">AVDCRST_MAG08</strain>
    </source>
</reference>
<dbReference type="AlphaFoldDB" id="A0A6J4H381"/>
<feature type="non-terminal residue" evidence="2">
    <location>
        <position position="1"/>
    </location>
</feature>
<feature type="compositionally biased region" description="Basic and acidic residues" evidence="1">
    <location>
        <begin position="42"/>
        <end position="59"/>
    </location>
</feature>
<gene>
    <name evidence="2" type="ORF">AVDCRST_MAG08-112</name>
</gene>
<accession>A0A6J4H381</accession>
<proteinExistence type="predicted"/>